<name>A0AA35W607_GEOBA</name>
<accession>A0AA35W607</accession>
<evidence type="ECO:0000313" key="3">
    <source>
        <dbReference type="Proteomes" id="UP001174909"/>
    </source>
</evidence>
<protein>
    <submittedName>
        <fullName evidence="2">Uncharacterized protein</fullName>
    </submittedName>
</protein>
<organism evidence="2 3">
    <name type="scientific">Geodia barretti</name>
    <name type="common">Barrett's horny sponge</name>
    <dbReference type="NCBI Taxonomy" id="519541"/>
    <lineage>
        <taxon>Eukaryota</taxon>
        <taxon>Metazoa</taxon>
        <taxon>Porifera</taxon>
        <taxon>Demospongiae</taxon>
        <taxon>Heteroscleromorpha</taxon>
        <taxon>Tetractinellida</taxon>
        <taxon>Astrophorina</taxon>
        <taxon>Geodiidae</taxon>
        <taxon>Geodia</taxon>
    </lineage>
</organism>
<comment type="caution">
    <text evidence="2">The sequence shown here is derived from an EMBL/GenBank/DDBJ whole genome shotgun (WGS) entry which is preliminary data.</text>
</comment>
<feature type="region of interest" description="Disordered" evidence="1">
    <location>
        <begin position="26"/>
        <end position="50"/>
    </location>
</feature>
<evidence type="ECO:0000313" key="2">
    <source>
        <dbReference type="EMBL" id="CAI8009458.1"/>
    </source>
</evidence>
<dbReference type="Proteomes" id="UP001174909">
    <property type="component" value="Unassembled WGS sequence"/>
</dbReference>
<dbReference type="EMBL" id="CASHTH010000960">
    <property type="protein sequence ID" value="CAI8009458.1"/>
    <property type="molecule type" value="Genomic_DNA"/>
</dbReference>
<reference evidence="2" key="1">
    <citation type="submission" date="2023-03" db="EMBL/GenBank/DDBJ databases">
        <authorList>
            <person name="Steffen K."/>
            <person name="Cardenas P."/>
        </authorList>
    </citation>
    <scope>NUCLEOTIDE SEQUENCE</scope>
</reference>
<feature type="non-terminal residue" evidence="2">
    <location>
        <position position="91"/>
    </location>
</feature>
<feature type="region of interest" description="Disordered" evidence="1">
    <location>
        <begin position="68"/>
        <end position="91"/>
    </location>
</feature>
<keyword evidence="3" id="KW-1185">Reference proteome</keyword>
<sequence>QSPGHFERLSSTNMPTSKTKELAKKLGLLKRKRKAENDVCSSRKRRRGWSNPLICNSHRFRVYLLERQESDPGNHRVPSSATRPGVRRGGG</sequence>
<dbReference type="AlphaFoldDB" id="A0AA35W607"/>
<proteinExistence type="predicted"/>
<gene>
    <name evidence="2" type="ORF">GBAR_LOCUS6342</name>
</gene>
<evidence type="ECO:0000256" key="1">
    <source>
        <dbReference type="SAM" id="MobiDB-lite"/>
    </source>
</evidence>